<organism evidence="2 3">
    <name type="scientific">Coptis chinensis</name>
    <dbReference type="NCBI Taxonomy" id="261450"/>
    <lineage>
        <taxon>Eukaryota</taxon>
        <taxon>Viridiplantae</taxon>
        <taxon>Streptophyta</taxon>
        <taxon>Embryophyta</taxon>
        <taxon>Tracheophyta</taxon>
        <taxon>Spermatophyta</taxon>
        <taxon>Magnoliopsida</taxon>
        <taxon>Ranunculales</taxon>
        <taxon>Ranunculaceae</taxon>
        <taxon>Coptidoideae</taxon>
        <taxon>Coptis</taxon>
    </lineage>
</organism>
<sequence length="219" mass="25056">MCRTGLRSPSIRLRRVSSHVRVRFQPVQVESTFDFSNIIGDQTKQLDYGVEPGEVVGRRIMIVVDSSLEAKCALQWVLSHGVQSQDTIILLYVINSKQGKKSSRNTSRRVYELHSMKNTCLMKRPEVRVEIALVEGKEKAPIIVEEVNKQGASLLVLGQRKRSIMWHAVMMWRRNRTGASVVEYCIENANCMTVAVREKSRTGGYLITTRHHKDFWQLA</sequence>
<name>A0A835IVG2_9MAGN</name>
<evidence type="ECO:0000313" key="2">
    <source>
        <dbReference type="EMBL" id="KAF9624424.1"/>
    </source>
</evidence>
<keyword evidence="3" id="KW-1185">Reference proteome</keyword>
<comment type="caution">
    <text evidence="2">The sequence shown here is derived from an EMBL/GenBank/DDBJ whole genome shotgun (WGS) entry which is preliminary data.</text>
</comment>
<evidence type="ECO:0000313" key="3">
    <source>
        <dbReference type="Proteomes" id="UP000631114"/>
    </source>
</evidence>
<dbReference type="PANTHER" id="PTHR47000">
    <property type="entry name" value="ADENINE NUCLEOTIDE ALPHA HYDROLASES-LIKE SUPERFAMILY PROTEIN"/>
    <property type="match status" value="1"/>
</dbReference>
<reference evidence="2 3" key="1">
    <citation type="submission" date="2020-10" db="EMBL/GenBank/DDBJ databases">
        <title>The Coptis chinensis genome and diversification of protoberbering-type alkaloids.</title>
        <authorList>
            <person name="Wang B."/>
            <person name="Shu S."/>
            <person name="Song C."/>
            <person name="Liu Y."/>
        </authorList>
    </citation>
    <scope>NUCLEOTIDE SEQUENCE [LARGE SCALE GENOMIC DNA]</scope>
    <source>
        <strain evidence="2">HL-2020</strain>
        <tissue evidence="2">Leaf</tissue>
    </source>
</reference>
<dbReference type="Proteomes" id="UP000631114">
    <property type="component" value="Unassembled WGS sequence"/>
</dbReference>
<dbReference type="InterPro" id="IPR014729">
    <property type="entry name" value="Rossmann-like_a/b/a_fold"/>
</dbReference>
<gene>
    <name evidence="2" type="ORF">IFM89_011432</name>
</gene>
<dbReference type="OrthoDB" id="1667873at2759"/>
<dbReference type="CDD" id="cd00293">
    <property type="entry name" value="USP-like"/>
    <property type="match status" value="1"/>
</dbReference>
<protein>
    <recommendedName>
        <fullName evidence="1">UspA domain-containing protein</fullName>
    </recommendedName>
</protein>
<dbReference type="Pfam" id="PF00582">
    <property type="entry name" value="Usp"/>
    <property type="match status" value="1"/>
</dbReference>
<dbReference type="InterPro" id="IPR006016">
    <property type="entry name" value="UspA"/>
</dbReference>
<accession>A0A835IVG2</accession>
<proteinExistence type="predicted"/>
<dbReference type="Gene3D" id="3.40.50.620">
    <property type="entry name" value="HUPs"/>
    <property type="match status" value="1"/>
</dbReference>
<dbReference type="SUPFAM" id="SSF52402">
    <property type="entry name" value="Adenine nucleotide alpha hydrolases-like"/>
    <property type="match status" value="1"/>
</dbReference>
<dbReference type="EMBL" id="JADFTS010000001">
    <property type="protein sequence ID" value="KAF9624424.1"/>
    <property type="molecule type" value="Genomic_DNA"/>
</dbReference>
<dbReference type="AlphaFoldDB" id="A0A835IVG2"/>
<evidence type="ECO:0000259" key="1">
    <source>
        <dbReference type="Pfam" id="PF00582"/>
    </source>
</evidence>
<dbReference type="PANTHER" id="PTHR47000:SF1">
    <property type="entry name" value="ADENINE NUCLEOTIDE ALPHA HYDROLASES-LIKE SUPERFAMILY PROTEIN"/>
    <property type="match status" value="1"/>
</dbReference>
<feature type="domain" description="UspA" evidence="1">
    <location>
        <begin position="58"/>
        <end position="197"/>
    </location>
</feature>